<organism evidence="17 18">
    <name type="scientific">Elasticomyces elasticus</name>
    <dbReference type="NCBI Taxonomy" id="574655"/>
    <lineage>
        <taxon>Eukaryota</taxon>
        <taxon>Fungi</taxon>
        <taxon>Dikarya</taxon>
        <taxon>Ascomycota</taxon>
        <taxon>Pezizomycotina</taxon>
        <taxon>Dothideomycetes</taxon>
        <taxon>Dothideomycetidae</taxon>
        <taxon>Mycosphaerellales</taxon>
        <taxon>Teratosphaeriaceae</taxon>
        <taxon>Elasticomyces</taxon>
    </lineage>
</organism>
<dbReference type="PROSITE" id="PS51192">
    <property type="entry name" value="HELICASE_ATP_BIND_1"/>
    <property type="match status" value="1"/>
</dbReference>
<comment type="catalytic activity">
    <reaction evidence="12 13">
        <text>ATP + H2O = ADP + phosphate + H(+)</text>
        <dbReference type="Rhea" id="RHEA:13065"/>
        <dbReference type="ChEBI" id="CHEBI:15377"/>
        <dbReference type="ChEBI" id="CHEBI:15378"/>
        <dbReference type="ChEBI" id="CHEBI:30616"/>
        <dbReference type="ChEBI" id="CHEBI:43474"/>
        <dbReference type="ChEBI" id="CHEBI:456216"/>
        <dbReference type="EC" id="3.6.4.12"/>
    </reaction>
</comment>
<feature type="compositionally biased region" description="Basic residues" evidence="14">
    <location>
        <begin position="907"/>
        <end position="920"/>
    </location>
</feature>
<evidence type="ECO:0000256" key="8">
    <source>
        <dbReference type="ARBA" id="ARBA00022806"/>
    </source>
</evidence>
<dbReference type="SMART" id="SM00487">
    <property type="entry name" value="DEXDc"/>
    <property type="match status" value="1"/>
</dbReference>
<dbReference type="GO" id="GO:0005634">
    <property type="term" value="C:nucleus"/>
    <property type="evidence" value="ECO:0007669"/>
    <property type="project" value="UniProtKB-SubCell"/>
</dbReference>
<evidence type="ECO:0000313" key="17">
    <source>
        <dbReference type="EMBL" id="KAK5698208.1"/>
    </source>
</evidence>
<keyword evidence="6" id="KW-0227">DNA damage</keyword>
<feature type="region of interest" description="Disordered" evidence="14">
    <location>
        <begin position="900"/>
        <end position="975"/>
    </location>
</feature>
<dbReference type="CDD" id="cd18801">
    <property type="entry name" value="SF2_C_FANCM_Hef"/>
    <property type="match status" value="1"/>
</dbReference>
<dbReference type="Gene3D" id="1.20.1320.20">
    <property type="entry name" value="hef helicase domain"/>
    <property type="match status" value="1"/>
</dbReference>
<dbReference type="CDD" id="cd18033">
    <property type="entry name" value="DEXDc_FANCM"/>
    <property type="match status" value="1"/>
</dbReference>
<evidence type="ECO:0000256" key="11">
    <source>
        <dbReference type="ARBA" id="ARBA00023242"/>
    </source>
</evidence>
<dbReference type="Proteomes" id="UP001310594">
    <property type="component" value="Unassembled WGS sequence"/>
</dbReference>
<dbReference type="Pfam" id="PF00271">
    <property type="entry name" value="Helicase_C"/>
    <property type="match status" value="1"/>
</dbReference>
<feature type="domain" description="Helicase ATP-binding" evidence="15">
    <location>
        <begin position="360"/>
        <end position="528"/>
    </location>
</feature>
<protein>
    <recommendedName>
        <fullName evidence="13">ATP-dependent DNA helicase</fullName>
        <ecNumber evidence="13">3.6.4.12</ecNumber>
    </recommendedName>
</protein>
<feature type="compositionally biased region" description="Basic residues" evidence="14">
    <location>
        <begin position="951"/>
        <end position="964"/>
    </location>
</feature>
<feature type="compositionally biased region" description="Acidic residues" evidence="14">
    <location>
        <begin position="60"/>
        <end position="71"/>
    </location>
</feature>
<dbReference type="EMBL" id="JAVRQU010000010">
    <property type="protein sequence ID" value="KAK5698208.1"/>
    <property type="molecule type" value="Genomic_DNA"/>
</dbReference>
<evidence type="ECO:0000256" key="7">
    <source>
        <dbReference type="ARBA" id="ARBA00022801"/>
    </source>
</evidence>
<dbReference type="Gene3D" id="3.40.50.300">
    <property type="entry name" value="P-loop containing nucleotide triphosphate hydrolases"/>
    <property type="match status" value="2"/>
</dbReference>
<dbReference type="InterPro" id="IPR039686">
    <property type="entry name" value="FANCM/Mph1-like_ID"/>
</dbReference>
<feature type="compositionally biased region" description="Basic and acidic residues" evidence="14">
    <location>
        <begin position="965"/>
        <end position="975"/>
    </location>
</feature>
<dbReference type="GO" id="GO:0009378">
    <property type="term" value="F:four-way junction helicase activity"/>
    <property type="evidence" value="ECO:0007669"/>
    <property type="project" value="TreeGrafter"/>
</dbReference>
<dbReference type="GO" id="GO:0043138">
    <property type="term" value="F:3'-5' DNA helicase activity"/>
    <property type="evidence" value="ECO:0007669"/>
    <property type="project" value="InterPro"/>
</dbReference>
<dbReference type="FunFam" id="3.40.50.300:FF:000861">
    <property type="entry name" value="Fanconi anemia, complementation group M"/>
    <property type="match status" value="1"/>
</dbReference>
<dbReference type="Pfam" id="PF04851">
    <property type="entry name" value="ResIII"/>
    <property type="match status" value="1"/>
</dbReference>
<dbReference type="GO" id="GO:0016787">
    <property type="term" value="F:hydrolase activity"/>
    <property type="evidence" value="ECO:0007669"/>
    <property type="project" value="UniProtKB-KW"/>
</dbReference>
<comment type="subunit">
    <text evidence="4 13">Interacts with the MHF histone-fold complex to form the FANCM-MHF complex.</text>
</comment>
<dbReference type="GO" id="GO:0036297">
    <property type="term" value="P:interstrand cross-link repair"/>
    <property type="evidence" value="ECO:0007669"/>
    <property type="project" value="UniProtKB-ARBA"/>
</dbReference>
<feature type="compositionally biased region" description="Acidic residues" evidence="14">
    <location>
        <begin position="1"/>
        <end position="13"/>
    </location>
</feature>
<evidence type="ECO:0000256" key="14">
    <source>
        <dbReference type="SAM" id="MobiDB-lite"/>
    </source>
</evidence>
<evidence type="ECO:0000256" key="10">
    <source>
        <dbReference type="ARBA" id="ARBA00023204"/>
    </source>
</evidence>
<proteinExistence type="inferred from homology"/>
<feature type="compositionally biased region" description="Basic residues" evidence="14">
    <location>
        <begin position="1106"/>
        <end position="1116"/>
    </location>
</feature>
<evidence type="ECO:0000256" key="3">
    <source>
        <dbReference type="ARBA" id="ARBA00009889"/>
    </source>
</evidence>
<name>A0AAN8A1G4_9PEZI</name>
<keyword evidence="10" id="KW-0234">DNA repair</keyword>
<keyword evidence="9" id="KW-0067">ATP-binding</keyword>
<evidence type="ECO:0000256" key="12">
    <source>
        <dbReference type="ARBA" id="ARBA00047995"/>
    </source>
</evidence>
<accession>A0AAN8A1G4</accession>
<feature type="compositionally biased region" description="Polar residues" evidence="14">
    <location>
        <begin position="81"/>
        <end position="97"/>
    </location>
</feature>
<keyword evidence="7 17" id="KW-0378">Hydrolase</keyword>
<feature type="region of interest" description="Disordered" evidence="14">
    <location>
        <begin position="1"/>
        <end position="140"/>
    </location>
</feature>
<evidence type="ECO:0000259" key="16">
    <source>
        <dbReference type="PROSITE" id="PS51194"/>
    </source>
</evidence>
<dbReference type="InterPro" id="IPR044749">
    <property type="entry name" value="FANCM_DEXDc"/>
</dbReference>
<comment type="function">
    <text evidence="1 13">ATP-dependent DNA helicase involved in DNA damage repair by homologous recombination and in genome maintenance. Capable of unwinding D-loops. Plays a role in limiting crossover recombinants during mitotic DNA double-strand break (DSB) repair. Component of a FANCM-MHF complex which promotes gene conversion at blocked replication forks, probably by reversal of the stalled fork.</text>
</comment>
<comment type="subcellular location">
    <subcellularLocation>
        <location evidence="2 13">Nucleus</location>
    </subcellularLocation>
</comment>
<dbReference type="GO" id="GO:0045003">
    <property type="term" value="P:double-strand break repair via synthesis-dependent strand annealing"/>
    <property type="evidence" value="ECO:0007669"/>
    <property type="project" value="TreeGrafter"/>
</dbReference>
<evidence type="ECO:0000256" key="13">
    <source>
        <dbReference type="RuleBase" id="RU367027"/>
    </source>
</evidence>
<dbReference type="InterPro" id="IPR014001">
    <property type="entry name" value="Helicase_ATP-bd"/>
</dbReference>
<dbReference type="AlphaFoldDB" id="A0AAN8A1G4"/>
<keyword evidence="11" id="KW-0539">Nucleus</keyword>
<reference evidence="17" key="1">
    <citation type="submission" date="2023-08" db="EMBL/GenBank/DDBJ databases">
        <title>Black Yeasts Isolated from many extreme environments.</title>
        <authorList>
            <person name="Coleine C."/>
            <person name="Stajich J.E."/>
            <person name="Selbmann L."/>
        </authorList>
    </citation>
    <scope>NUCLEOTIDE SEQUENCE</scope>
    <source>
        <strain evidence="17">CCFEE 5810</strain>
    </source>
</reference>
<sequence>MVDSDDFGSDGDDTLFLAAATQAEASQRHGNNGGFDASPRPAKRRRVRRRRGPGQLDGASSEELEWSETDDECHSPPKASTYFQSTAAAPTQAGTEANENDDPEYYFPGEGGSLIEEKSAAKPRFKIHVPQNGGIPSTAIFSQTQHGLDADPTEFRGAIWKKPKPPPPPLFNPILQKPFGQITGARPIGQQNTLNGHFQRANGPVQQRQAESDAAMAARLQAEENAMIDLGLAKGPVPDSQLHEELVDLPSDAFESSSTFGNSPRKDVIDISSSHPAEASQAPPRAGGLRAPQTGLKQMTIFGAPAIQDLTASQAGKKKHAWPLKAKEEPPTHHKLDSKAMETWVYPTNLGTIRDYQYNIVSRSLYHNTLVALPTGLGKTFIAATVMLNYYRWTTGAQIIFMAPTKPLIAQQMDACYHIVGIPRSDTVLMTGETTPGIRADEWLEKRVFFMTPQTVINDLKTGICDPKKIVLVVVDEAHKATGAYAYTEVIAFLHRFNSSFRVLALTATPGSTVEAVQSVIDHLGIARVELRTESSLDIRPYTHEKQTDVEVFEYSDEQGVIMELLTNAVKPVLNKLCQLNAYWSRDPMQLSAFVLNQSRGRWSQSDAGRKAPPPVKGMVQSIFSALSSLAHSIGLLKFHGIGPFYSGASKFRTAVEAGEIKGKNAKEIVEHPDFVKMMGRMDGWMRNPDFIGHPKLQYLREVVLNHFLDAGEGALGRDAPPSATRVMVFASYRDSVDEICRVLKRNEPMIRPHVFVGQAGSATSEGMNQRRQNEVIQDFKAGKFNTLVATSIGEEGLDIGDVDLIVCYDASSSPIRMLQRIGRTGRKRIGKVVLLLMREKEEKDYEKAKDNYAFIQKSIADESKYNYRDDQSPRILPREVKPVVDRRIIEIPVENSQAIDLNEKNRKTKGGKPKKRPPKKFNMPDNVQTGFVKASRLGEESDGEGEAAAPKKRKTSVKKALVKKTKEPTPEREPEVAQLPYMGDVLLSAAQQRDLERKYAHTADVDDMVVRAPDAGRYPEAFRTLGGTRYMPHGRVAETVSKAMRSLHAVDDVMIASMKDVLDRDSLVDAGTVARKRLVSPPTLLEESDDDLPINPLPKIIKVKTKTKAKKPRARPPREKQPIQRATSYNSVAMEGDESEPEPTPADMRIGIQGIDLGSRDTDGEDQDEEPDSELEAFIARSDEAVEMASSSLPGTPEVAKGKGRLVRKKGKGKVARDAIVLSDLDEGDEDEWMADDDDGTAIPKAALNARKKRVVADSDSE</sequence>
<keyword evidence="5" id="KW-0547">Nucleotide-binding</keyword>
<dbReference type="GO" id="GO:0000400">
    <property type="term" value="F:four-way junction DNA binding"/>
    <property type="evidence" value="ECO:0007669"/>
    <property type="project" value="TreeGrafter"/>
</dbReference>
<keyword evidence="8 17" id="KW-0347">Helicase</keyword>
<evidence type="ECO:0000256" key="1">
    <source>
        <dbReference type="ARBA" id="ARBA00003813"/>
    </source>
</evidence>
<feature type="compositionally biased region" description="Basic residues" evidence="14">
    <location>
        <begin position="41"/>
        <end position="52"/>
    </location>
</feature>
<evidence type="ECO:0000259" key="15">
    <source>
        <dbReference type="PROSITE" id="PS51192"/>
    </source>
</evidence>
<evidence type="ECO:0000313" key="18">
    <source>
        <dbReference type="Proteomes" id="UP001310594"/>
    </source>
</evidence>
<dbReference type="SUPFAM" id="SSF52540">
    <property type="entry name" value="P-loop containing nucleoside triphosphate hydrolases"/>
    <property type="match status" value="1"/>
</dbReference>
<dbReference type="InterPro" id="IPR006935">
    <property type="entry name" value="Helicase/UvrB_N"/>
</dbReference>
<evidence type="ECO:0000256" key="2">
    <source>
        <dbReference type="ARBA" id="ARBA00004123"/>
    </source>
</evidence>
<feature type="region of interest" description="Disordered" evidence="14">
    <location>
        <begin position="1106"/>
        <end position="1147"/>
    </location>
</feature>
<dbReference type="PROSITE" id="PS51194">
    <property type="entry name" value="HELICASE_CTER"/>
    <property type="match status" value="1"/>
</dbReference>
<evidence type="ECO:0000256" key="4">
    <source>
        <dbReference type="ARBA" id="ARBA00011390"/>
    </source>
</evidence>
<dbReference type="InterPro" id="IPR001650">
    <property type="entry name" value="Helicase_C-like"/>
</dbReference>
<dbReference type="PANTHER" id="PTHR14025:SF20">
    <property type="entry name" value="FANCONI ANEMIA GROUP M PROTEIN"/>
    <property type="match status" value="1"/>
</dbReference>
<evidence type="ECO:0000256" key="9">
    <source>
        <dbReference type="ARBA" id="ARBA00022840"/>
    </source>
</evidence>
<evidence type="ECO:0000256" key="5">
    <source>
        <dbReference type="ARBA" id="ARBA00022741"/>
    </source>
</evidence>
<gene>
    <name evidence="17" type="primary">MPH1</name>
    <name evidence="17" type="ORF">LTR97_007169</name>
</gene>
<comment type="similarity">
    <text evidence="3 13">Belongs to the DEAD box helicase family. DEAH subfamily. FANCM sub-subfamily.</text>
</comment>
<dbReference type="CDD" id="cd12091">
    <property type="entry name" value="FANCM_ID"/>
    <property type="match status" value="1"/>
</dbReference>
<feature type="region of interest" description="Disordered" evidence="14">
    <location>
        <begin position="253"/>
        <end position="291"/>
    </location>
</feature>
<dbReference type="EC" id="3.6.4.12" evidence="13"/>
<dbReference type="SMART" id="SM00490">
    <property type="entry name" value="HELICc"/>
    <property type="match status" value="1"/>
</dbReference>
<dbReference type="GO" id="GO:0005524">
    <property type="term" value="F:ATP binding"/>
    <property type="evidence" value="ECO:0007669"/>
    <property type="project" value="UniProtKB-UniRule"/>
</dbReference>
<evidence type="ECO:0000256" key="6">
    <source>
        <dbReference type="ARBA" id="ARBA00022763"/>
    </source>
</evidence>
<feature type="domain" description="Helicase C-terminal" evidence="16">
    <location>
        <begin position="704"/>
        <end position="872"/>
    </location>
</feature>
<dbReference type="InterPro" id="IPR027417">
    <property type="entry name" value="P-loop_NTPase"/>
</dbReference>
<comment type="caution">
    <text evidence="17">The sequence shown here is derived from an EMBL/GenBank/DDBJ whole genome shotgun (WGS) entry which is preliminary data.</text>
</comment>
<dbReference type="PANTHER" id="PTHR14025">
    <property type="entry name" value="FANCONI ANEMIA GROUP M FANCM FAMILY MEMBER"/>
    <property type="match status" value="1"/>
</dbReference>